<dbReference type="EMBL" id="CAFBPZ010000112">
    <property type="protein sequence ID" value="CAB5041707.1"/>
    <property type="molecule type" value="Genomic_DNA"/>
</dbReference>
<dbReference type="EMBL" id="CAFBMC010000062">
    <property type="protein sequence ID" value="CAB4903884.1"/>
    <property type="molecule type" value="Genomic_DNA"/>
</dbReference>
<sequence>MHRRISYGMVTVALLGAALSGCGSQESSAPMDLKGVWSGTYRFPSVSNAIEESPLTIEITRQEGPLLWGIERWTNKGEKLQASMVGSFSPDGSQITLAEVGGSFNGFVQDNSMRLQFVRTDDPPTAFYVTVVRQ</sequence>
<reference evidence="1" key="1">
    <citation type="submission" date="2020-05" db="EMBL/GenBank/DDBJ databases">
        <authorList>
            <person name="Chiriac C."/>
            <person name="Salcher M."/>
            <person name="Ghai R."/>
            <person name="Kavagutti S V."/>
        </authorList>
    </citation>
    <scope>NUCLEOTIDE SEQUENCE</scope>
</reference>
<accession>A0A6J7GAR6</accession>
<evidence type="ECO:0000313" key="1">
    <source>
        <dbReference type="EMBL" id="CAB4903884.1"/>
    </source>
</evidence>
<protein>
    <submittedName>
        <fullName evidence="1">Unannotated protein</fullName>
    </submittedName>
</protein>
<organism evidence="1">
    <name type="scientific">freshwater metagenome</name>
    <dbReference type="NCBI Taxonomy" id="449393"/>
    <lineage>
        <taxon>unclassified sequences</taxon>
        <taxon>metagenomes</taxon>
        <taxon>ecological metagenomes</taxon>
    </lineage>
</organism>
<name>A0A6J7GAR6_9ZZZZ</name>
<proteinExistence type="predicted"/>
<dbReference type="PROSITE" id="PS51257">
    <property type="entry name" value="PROKAR_LIPOPROTEIN"/>
    <property type="match status" value="1"/>
</dbReference>
<evidence type="ECO:0000313" key="2">
    <source>
        <dbReference type="EMBL" id="CAB5041707.1"/>
    </source>
</evidence>
<dbReference type="AlphaFoldDB" id="A0A6J7GAR6"/>
<gene>
    <name evidence="1" type="ORF">UFOPK3495_01132</name>
    <name evidence="2" type="ORF">UFOPK4237_01371</name>
</gene>